<organism evidence="2 3">
    <name type="scientific">Prunus yedoensis var. nudiflora</name>
    <dbReference type="NCBI Taxonomy" id="2094558"/>
    <lineage>
        <taxon>Eukaryota</taxon>
        <taxon>Viridiplantae</taxon>
        <taxon>Streptophyta</taxon>
        <taxon>Embryophyta</taxon>
        <taxon>Tracheophyta</taxon>
        <taxon>Spermatophyta</taxon>
        <taxon>Magnoliopsida</taxon>
        <taxon>eudicotyledons</taxon>
        <taxon>Gunneridae</taxon>
        <taxon>Pentapetalae</taxon>
        <taxon>rosids</taxon>
        <taxon>fabids</taxon>
        <taxon>Rosales</taxon>
        <taxon>Rosaceae</taxon>
        <taxon>Amygdaloideae</taxon>
        <taxon>Amygdaleae</taxon>
        <taxon>Prunus</taxon>
    </lineage>
</organism>
<feature type="region of interest" description="Disordered" evidence="1">
    <location>
        <begin position="1"/>
        <end position="24"/>
    </location>
</feature>
<name>A0A314UZ55_PRUYE</name>
<dbReference type="EMBL" id="PJQY01002860">
    <property type="protein sequence ID" value="PQM42178.1"/>
    <property type="molecule type" value="Genomic_DNA"/>
</dbReference>
<sequence>MGATSKKKRSDTTPVTPHTSPKCRSMRIRQARFTGAHTWNSGASGAGEIHWCSRKELMTTVMAMMPLRLRLVFHGMDTMQLLDITDHRLLCWRDAVCEAMTLGFRVDFLMNLM</sequence>
<proteinExistence type="predicted"/>
<dbReference type="OrthoDB" id="997337at2759"/>
<gene>
    <name evidence="2" type="ORF">Pyn_23291</name>
</gene>
<dbReference type="Proteomes" id="UP000250321">
    <property type="component" value="Unassembled WGS sequence"/>
</dbReference>
<protein>
    <submittedName>
        <fullName evidence="2">Uncharacterized protein</fullName>
    </submittedName>
</protein>
<keyword evidence="3" id="KW-1185">Reference proteome</keyword>
<reference evidence="2 3" key="1">
    <citation type="submission" date="2018-02" db="EMBL/GenBank/DDBJ databases">
        <title>Draft genome of wild Prunus yedoensis var. nudiflora.</title>
        <authorList>
            <person name="Baek S."/>
            <person name="Kim J.-H."/>
            <person name="Choi K."/>
            <person name="Kim G.-B."/>
            <person name="Cho A."/>
            <person name="Jang H."/>
            <person name="Shin C.-H."/>
            <person name="Yu H.-J."/>
            <person name="Mun J.-H."/>
        </authorList>
    </citation>
    <scope>NUCLEOTIDE SEQUENCE [LARGE SCALE GENOMIC DNA]</scope>
    <source>
        <strain evidence="3">cv. Jeju island</strain>
        <tissue evidence="2">Leaf</tissue>
    </source>
</reference>
<accession>A0A314UZ55</accession>
<comment type="caution">
    <text evidence="2">The sequence shown here is derived from an EMBL/GenBank/DDBJ whole genome shotgun (WGS) entry which is preliminary data.</text>
</comment>
<evidence type="ECO:0000256" key="1">
    <source>
        <dbReference type="SAM" id="MobiDB-lite"/>
    </source>
</evidence>
<dbReference type="AlphaFoldDB" id="A0A314UZ55"/>
<evidence type="ECO:0000313" key="3">
    <source>
        <dbReference type="Proteomes" id="UP000250321"/>
    </source>
</evidence>
<evidence type="ECO:0000313" key="2">
    <source>
        <dbReference type="EMBL" id="PQM42178.1"/>
    </source>
</evidence>